<keyword evidence="3" id="KW-0479">Metal-binding</keyword>
<feature type="binding site" evidence="3">
    <location>
        <position position="277"/>
    </location>
    <ligand>
        <name>Mg(2+)</name>
        <dbReference type="ChEBI" id="CHEBI:18420"/>
        <label>1</label>
    </ligand>
</feature>
<feature type="binding site" evidence="3">
    <location>
        <position position="63"/>
    </location>
    <ligand>
        <name>Mg(2+)</name>
        <dbReference type="ChEBI" id="CHEBI:18420"/>
        <label>1</label>
    </ligand>
</feature>
<dbReference type="InterPro" id="IPR036705">
    <property type="entry name" value="Ribosyl_crysJ1_sf"/>
</dbReference>
<name>A0A7C5Q7I7_AQUAO</name>
<dbReference type="PANTHER" id="PTHR16222">
    <property type="entry name" value="ADP-RIBOSYLGLYCOHYDROLASE"/>
    <property type="match status" value="1"/>
</dbReference>
<reference evidence="4" key="1">
    <citation type="journal article" date="2020" name="mSystems">
        <title>Genome- and Community-Level Interaction Insights into Carbon Utilization and Element Cycling Functions of Hydrothermarchaeota in Hydrothermal Sediment.</title>
        <authorList>
            <person name="Zhou Z."/>
            <person name="Liu Y."/>
            <person name="Xu W."/>
            <person name="Pan J."/>
            <person name="Luo Z.H."/>
            <person name="Li M."/>
        </authorList>
    </citation>
    <scope>NUCLEOTIDE SEQUENCE [LARGE SCALE GENOMIC DNA]</scope>
    <source>
        <strain evidence="4">HyVt-501</strain>
    </source>
</reference>
<evidence type="ECO:0000313" key="4">
    <source>
        <dbReference type="EMBL" id="HHJ63678.1"/>
    </source>
</evidence>
<dbReference type="AlphaFoldDB" id="A0A7C5Q7I7"/>
<organism evidence="4">
    <name type="scientific">Aquifex aeolicus</name>
    <dbReference type="NCBI Taxonomy" id="63363"/>
    <lineage>
        <taxon>Bacteria</taxon>
        <taxon>Pseudomonadati</taxon>
        <taxon>Aquificota</taxon>
        <taxon>Aquificia</taxon>
        <taxon>Aquificales</taxon>
        <taxon>Aquificaceae</taxon>
        <taxon>Aquifex</taxon>
    </lineage>
</organism>
<dbReference type="EMBL" id="DRNB01000072">
    <property type="protein sequence ID" value="HHJ63678.1"/>
    <property type="molecule type" value="Genomic_DNA"/>
</dbReference>
<evidence type="ECO:0000256" key="1">
    <source>
        <dbReference type="ARBA" id="ARBA00010702"/>
    </source>
</evidence>
<protein>
    <submittedName>
        <fullName evidence="4">ADP-ribosylglycohydrolase family protein</fullName>
    </submittedName>
</protein>
<dbReference type="GO" id="GO:0016787">
    <property type="term" value="F:hydrolase activity"/>
    <property type="evidence" value="ECO:0007669"/>
    <property type="project" value="UniProtKB-KW"/>
</dbReference>
<dbReference type="Pfam" id="PF03747">
    <property type="entry name" value="ADP_ribosyl_GH"/>
    <property type="match status" value="1"/>
</dbReference>
<evidence type="ECO:0000256" key="2">
    <source>
        <dbReference type="ARBA" id="ARBA00022801"/>
    </source>
</evidence>
<dbReference type="Proteomes" id="UP000885792">
    <property type="component" value="Unassembled WGS sequence"/>
</dbReference>
<proteinExistence type="inferred from homology"/>
<comment type="caution">
    <text evidence="4">The sequence shown here is derived from an EMBL/GenBank/DDBJ whole genome shotgun (WGS) entry which is preliminary data.</text>
</comment>
<dbReference type="SUPFAM" id="SSF101478">
    <property type="entry name" value="ADP-ribosylglycohydrolase"/>
    <property type="match status" value="1"/>
</dbReference>
<feature type="binding site" evidence="3">
    <location>
        <position position="62"/>
    </location>
    <ligand>
        <name>Mg(2+)</name>
        <dbReference type="ChEBI" id="CHEBI:18420"/>
        <label>1</label>
    </ligand>
</feature>
<keyword evidence="2" id="KW-0378">Hydrolase</keyword>
<dbReference type="InterPro" id="IPR005502">
    <property type="entry name" value="Ribosyl_crysJ1"/>
</dbReference>
<dbReference type="InterPro" id="IPR050792">
    <property type="entry name" value="ADP-ribosylglycohydrolase"/>
</dbReference>
<dbReference type="Gene3D" id="1.10.4080.10">
    <property type="entry name" value="ADP-ribosylation/Crystallin J1"/>
    <property type="match status" value="1"/>
</dbReference>
<comment type="cofactor">
    <cofactor evidence="3">
        <name>Mg(2+)</name>
        <dbReference type="ChEBI" id="CHEBI:18420"/>
    </cofactor>
    <text evidence="3">Binds 2 magnesium ions per subunit.</text>
</comment>
<sequence>MNILRERFKGVLLGGALGDAIGKCVEDVVQEEVQEFYGGRVEGFVPPHPSSPAQGQLPEETSDETTVVRLLLESVVSKKAIDVRDFLNRLILWYEDEVSHRYPDPSLLTAVDLLARGINPSTHGVRGSSVEGILRSVVVGLFHYYNPKLAAEGSRVVSLLTHRSQAVSDGAAVLGAAISYLLLDEFELRDMNERIRFLNSLKRFIEDKRFSRTIDLVQELLYEGADLDMAVRNIGNGSFVFEALPLALFIFLSQIDAPLEAFWSGVNSYGSFGGDTDAIGFLVGSFVGGYFGQGVFPSHLTSALEGAARYEELAEKLYDITENMIIRR</sequence>
<evidence type="ECO:0000256" key="3">
    <source>
        <dbReference type="PIRSR" id="PIRSR605502-1"/>
    </source>
</evidence>
<dbReference type="PANTHER" id="PTHR16222:SF24">
    <property type="entry name" value="ADP-RIBOSYLHYDROLASE ARH3"/>
    <property type="match status" value="1"/>
</dbReference>
<gene>
    <name evidence="4" type="ORF">ENJ61_02115</name>
</gene>
<feature type="binding site" evidence="3">
    <location>
        <position position="275"/>
    </location>
    <ligand>
        <name>Mg(2+)</name>
        <dbReference type="ChEBI" id="CHEBI:18420"/>
        <label>1</label>
    </ligand>
</feature>
<keyword evidence="3" id="KW-0460">Magnesium</keyword>
<dbReference type="GO" id="GO:0046872">
    <property type="term" value="F:metal ion binding"/>
    <property type="evidence" value="ECO:0007669"/>
    <property type="project" value="UniProtKB-KW"/>
</dbReference>
<accession>A0A7C5Q7I7</accession>
<comment type="similarity">
    <text evidence="1">Belongs to the ADP-ribosylglycohydrolase family.</text>
</comment>